<evidence type="ECO:0008006" key="3">
    <source>
        <dbReference type="Google" id="ProtNLM"/>
    </source>
</evidence>
<name>A0ABY8H6V5_9MICC</name>
<proteinExistence type="predicted"/>
<dbReference type="EMBL" id="CP121252">
    <property type="protein sequence ID" value="WFP16880.1"/>
    <property type="molecule type" value="Genomic_DNA"/>
</dbReference>
<organism evidence="1 2">
    <name type="scientific">Citricoccus muralis</name>
    <dbReference type="NCBI Taxonomy" id="169134"/>
    <lineage>
        <taxon>Bacteria</taxon>
        <taxon>Bacillati</taxon>
        <taxon>Actinomycetota</taxon>
        <taxon>Actinomycetes</taxon>
        <taxon>Micrococcales</taxon>
        <taxon>Micrococcaceae</taxon>
        <taxon>Citricoccus</taxon>
    </lineage>
</organism>
<evidence type="ECO:0000313" key="2">
    <source>
        <dbReference type="Proteomes" id="UP001219037"/>
    </source>
</evidence>
<sequence>MKLTRACASLAGIAIGAALLVSCSNGENLEASCQRLDTLAAEQEEISFDDPDTEQTTQHVQAVVDDWQRIRADAGDDELAGAMETVEPLFDVLLAMASGELSQADGFQQLRDAADEPDISEAADVLVEKCEFTL</sequence>
<dbReference type="PROSITE" id="PS51257">
    <property type="entry name" value="PROKAR_LIPOPROTEIN"/>
    <property type="match status" value="1"/>
</dbReference>
<reference evidence="1 2" key="1">
    <citation type="submission" date="2023-04" db="EMBL/GenBank/DDBJ databases">
        <title>Funneling lignin-derived compounds into biodiesel using alkali-halophilic Citricoccus sp. P2.</title>
        <authorList>
            <person name="Luo C.-B."/>
        </authorList>
    </citation>
    <scope>NUCLEOTIDE SEQUENCE [LARGE SCALE GENOMIC DNA]</scope>
    <source>
        <strain evidence="1 2">P2</strain>
    </source>
</reference>
<dbReference type="Proteomes" id="UP001219037">
    <property type="component" value="Chromosome"/>
</dbReference>
<accession>A0ABY8H6V5</accession>
<gene>
    <name evidence="1" type="ORF">P8192_01785</name>
</gene>
<protein>
    <recommendedName>
        <fullName evidence="3">Lipoprotein</fullName>
    </recommendedName>
</protein>
<keyword evidence="2" id="KW-1185">Reference proteome</keyword>
<dbReference type="RefSeq" id="WP_278158006.1">
    <property type="nucleotide sequence ID" value="NZ_CP121252.1"/>
</dbReference>
<evidence type="ECO:0000313" key="1">
    <source>
        <dbReference type="EMBL" id="WFP16880.1"/>
    </source>
</evidence>